<name>A0A8T3ABB7_DENNO</name>
<sequence>MWKILKRGKYVENLGFFKIQSSSLLHPSITPHPHYVKNEMSFYNFFGVTWLVNKEKIKDMFEVFQWTIDINSLNHRMFVKHLCAQMMSKLGDLGLVGFLSSSRLIRL</sequence>
<reference evidence="1" key="1">
    <citation type="journal article" date="2022" name="Front. Genet.">
        <title>Chromosome-Scale Assembly of the Dendrobium nobile Genome Provides Insights Into the Molecular Mechanism of the Biosynthesis of the Medicinal Active Ingredient of Dendrobium.</title>
        <authorList>
            <person name="Xu Q."/>
            <person name="Niu S.-C."/>
            <person name="Li K.-L."/>
            <person name="Zheng P.-J."/>
            <person name="Zhang X.-J."/>
            <person name="Jia Y."/>
            <person name="Liu Y."/>
            <person name="Niu Y.-X."/>
            <person name="Yu L.-H."/>
            <person name="Chen D.-F."/>
            <person name="Zhang G.-Q."/>
        </authorList>
    </citation>
    <scope>NUCLEOTIDE SEQUENCE</scope>
    <source>
        <tissue evidence="1">Leaf</tissue>
    </source>
</reference>
<organism evidence="1 2">
    <name type="scientific">Dendrobium nobile</name>
    <name type="common">Orchid</name>
    <dbReference type="NCBI Taxonomy" id="94219"/>
    <lineage>
        <taxon>Eukaryota</taxon>
        <taxon>Viridiplantae</taxon>
        <taxon>Streptophyta</taxon>
        <taxon>Embryophyta</taxon>
        <taxon>Tracheophyta</taxon>
        <taxon>Spermatophyta</taxon>
        <taxon>Magnoliopsida</taxon>
        <taxon>Liliopsida</taxon>
        <taxon>Asparagales</taxon>
        <taxon>Orchidaceae</taxon>
        <taxon>Epidendroideae</taxon>
        <taxon>Malaxideae</taxon>
        <taxon>Dendrobiinae</taxon>
        <taxon>Dendrobium</taxon>
    </lineage>
</organism>
<dbReference type="Proteomes" id="UP000829196">
    <property type="component" value="Unassembled WGS sequence"/>
</dbReference>
<accession>A0A8T3ABB7</accession>
<proteinExistence type="predicted"/>
<evidence type="ECO:0000313" key="1">
    <source>
        <dbReference type="EMBL" id="KAI0493460.1"/>
    </source>
</evidence>
<protein>
    <submittedName>
        <fullName evidence="1">Uncharacterized protein</fullName>
    </submittedName>
</protein>
<gene>
    <name evidence="1" type="ORF">KFK09_023577</name>
</gene>
<dbReference type="EMBL" id="JAGYWB010000017">
    <property type="protein sequence ID" value="KAI0493460.1"/>
    <property type="molecule type" value="Genomic_DNA"/>
</dbReference>
<comment type="caution">
    <text evidence="1">The sequence shown here is derived from an EMBL/GenBank/DDBJ whole genome shotgun (WGS) entry which is preliminary data.</text>
</comment>
<dbReference type="AlphaFoldDB" id="A0A8T3ABB7"/>
<evidence type="ECO:0000313" key="2">
    <source>
        <dbReference type="Proteomes" id="UP000829196"/>
    </source>
</evidence>
<dbReference type="OrthoDB" id="10651545at2759"/>
<keyword evidence="2" id="KW-1185">Reference proteome</keyword>